<feature type="domain" description="Cysteine-rich" evidence="1">
    <location>
        <begin position="15"/>
        <end position="92"/>
    </location>
</feature>
<dbReference type="Pfam" id="PF02754">
    <property type="entry name" value="CCG"/>
    <property type="match status" value="1"/>
</dbReference>
<sequence length="271" mass="29208">MARQRRPKYKKDARVGLFVSCTTNLFRPSLIKAAVHLLDRAGYEIEAPSIQSCCGLVSLRSNELEDARDLAKEVISQFGHYDYVAVLSPFCAKVFERAYAPLLSEQSEELAKITTKFTRKCFEVSDLLLAAPEFGQSLQGFAGKVAFLDVSDAPNLFGSQVASRTLLGQMEQVSVVDLPQICASQVKGAPEGTISPELGAGDLSGLLHAVRSCGAGTLVSTDLTLLMELSTHLRRYGSAIELRPVLEVLAGDIQSMPIGLSARVMAGQSVL</sequence>
<dbReference type="EMBL" id="FOSK01000002">
    <property type="protein sequence ID" value="SFK14348.1"/>
    <property type="molecule type" value="Genomic_DNA"/>
</dbReference>
<dbReference type="PANTHER" id="PTHR30296:SF0">
    <property type="entry name" value="LACTATE UTILIZATION PROTEIN A"/>
    <property type="match status" value="1"/>
</dbReference>
<evidence type="ECO:0000313" key="2">
    <source>
        <dbReference type="EMBL" id="SFK14348.1"/>
    </source>
</evidence>
<dbReference type="PANTHER" id="PTHR30296">
    <property type="entry name" value="UNCHARACTERIZED PROTEIN YKGE"/>
    <property type="match status" value="1"/>
</dbReference>
<organism evidence="2 3">
    <name type="scientific">Pseudovibrio ascidiaceicola</name>
    <dbReference type="NCBI Taxonomy" id="285279"/>
    <lineage>
        <taxon>Bacteria</taxon>
        <taxon>Pseudomonadati</taxon>
        <taxon>Pseudomonadota</taxon>
        <taxon>Alphaproteobacteria</taxon>
        <taxon>Hyphomicrobiales</taxon>
        <taxon>Stappiaceae</taxon>
        <taxon>Pseudovibrio</taxon>
    </lineage>
</organism>
<proteinExistence type="predicted"/>
<dbReference type="Proteomes" id="UP000199598">
    <property type="component" value="Unassembled WGS sequence"/>
</dbReference>
<reference evidence="2 3" key="1">
    <citation type="submission" date="2016-10" db="EMBL/GenBank/DDBJ databases">
        <authorList>
            <person name="Varghese N."/>
            <person name="Submissions S."/>
        </authorList>
    </citation>
    <scope>NUCLEOTIDE SEQUENCE [LARGE SCALE GENOMIC DNA]</scope>
    <source>
        <strain evidence="2 3">DSM 16392</strain>
    </source>
</reference>
<evidence type="ECO:0000313" key="3">
    <source>
        <dbReference type="Proteomes" id="UP000199598"/>
    </source>
</evidence>
<accession>A0A1I3X3R9</accession>
<gene>
    <name evidence="2" type="ORF">SAMN04488518_102366</name>
</gene>
<keyword evidence="3" id="KW-1185">Reference proteome</keyword>
<protein>
    <submittedName>
        <fullName evidence="2">L-lactate dehydrogenase complex protein LldE</fullName>
    </submittedName>
</protein>
<comment type="caution">
    <text evidence="2">The sequence shown here is derived from an EMBL/GenBank/DDBJ whole genome shotgun (WGS) entry which is preliminary data.</text>
</comment>
<dbReference type="RefSeq" id="WP_093517613.1">
    <property type="nucleotide sequence ID" value="NZ_FOSK01000002.1"/>
</dbReference>
<evidence type="ECO:0000259" key="1">
    <source>
        <dbReference type="Pfam" id="PF02754"/>
    </source>
</evidence>
<dbReference type="InterPro" id="IPR004017">
    <property type="entry name" value="Cys_rich_dom"/>
</dbReference>
<name>A0A1I3X3R9_9HYPH</name>